<dbReference type="InterPro" id="IPR002740">
    <property type="entry name" value="EVE_domain"/>
</dbReference>
<reference evidence="2" key="1">
    <citation type="submission" date="2014-11" db="EMBL/GenBank/DDBJ databases">
        <authorList>
            <person name="Zhu J."/>
            <person name="Qi W."/>
            <person name="Song R."/>
        </authorList>
    </citation>
    <scope>NUCLEOTIDE SEQUENCE</scope>
</reference>
<proteinExistence type="predicted"/>
<name>A0A1B1TDV7_9ARCH</name>
<protein>
    <recommendedName>
        <fullName evidence="1">EVE domain-containing protein</fullName>
    </recommendedName>
</protein>
<accession>A0A1B1TDV7</accession>
<dbReference type="CDD" id="cd21133">
    <property type="entry name" value="EVE"/>
    <property type="match status" value="1"/>
</dbReference>
<evidence type="ECO:0000313" key="2">
    <source>
        <dbReference type="EMBL" id="ANV80448.1"/>
    </source>
</evidence>
<dbReference type="EMBL" id="KP211886">
    <property type="protein sequence ID" value="ANV80415.1"/>
    <property type="molecule type" value="Genomic_DNA"/>
</dbReference>
<reference evidence="2" key="2">
    <citation type="journal article" date="2015" name="ISME J.">
        <title>A new class of marine Euryarchaeota group II from the Mediterranean deep chlorophyll maximum.</title>
        <authorList>
            <person name="Martin-Cuadrado A.B."/>
            <person name="Garcia-Heredia I."/>
            <person name="Molto A.G."/>
            <person name="Lopez-Ubeda R."/>
            <person name="Kimes N."/>
            <person name="Lopez-Garcia P."/>
            <person name="Moreira D."/>
            <person name="Rodriguez-Valera F."/>
        </authorList>
    </citation>
    <scope>NUCLEOTIDE SEQUENCE</scope>
</reference>
<dbReference type="Pfam" id="PF01878">
    <property type="entry name" value="EVE"/>
    <property type="match status" value="1"/>
</dbReference>
<evidence type="ECO:0000259" key="1">
    <source>
        <dbReference type="Pfam" id="PF01878"/>
    </source>
</evidence>
<organism evidence="2">
    <name type="scientific">uncultured Poseidoniia archaeon</name>
    <dbReference type="NCBI Taxonomy" id="1697135"/>
    <lineage>
        <taxon>Archaea</taxon>
        <taxon>Methanobacteriati</taxon>
        <taxon>Thermoplasmatota</taxon>
        <taxon>Candidatus Poseidoniia</taxon>
        <taxon>environmental samples</taxon>
    </lineage>
</organism>
<dbReference type="InterPro" id="IPR015947">
    <property type="entry name" value="PUA-like_sf"/>
</dbReference>
<feature type="domain" description="EVE" evidence="1">
    <location>
        <begin position="3"/>
        <end position="148"/>
    </location>
</feature>
<sequence>MTKYWLMKSELDVYPWEKLVEDGETHWDGVRNYQARNIMRDEMKKGDLVLFYHSNCKPPHIAGIARIIRESYPDFTSWDMESKYFDPKSTPESPRWFMVDIKPVKKIENIGLPELRNNPALEGMPLLMKGSRLSVQPVPEKYFNEICRISGINDTDNL</sequence>
<dbReference type="EMBL" id="KP211887">
    <property type="protein sequence ID" value="ANV80448.1"/>
    <property type="molecule type" value="Genomic_DNA"/>
</dbReference>
<dbReference type="PANTHER" id="PTHR14087:SF7">
    <property type="entry name" value="THYMOCYTE NUCLEAR PROTEIN 1"/>
    <property type="match status" value="1"/>
</dbReference>
<dbReference type="InterPro" id="IPR052181">
    <property type="entry name" value="5hmC_binding"/>
</dbReference>
<dbReference type="Gene3D" id="3.10.590.10">
    <property type="entry name" value="ph1033 like domains"/>
    <property type="match status" value="1"/>
</dbReference>
<dbReference type="InterPro" id="IPR047197">
    <property type="entry name" value="THYN1-like_EVE"/>
</dbReference>
<dbReference type="SUPFAM" id="SSF88697">
    <property type="entry name" value="PUA domain-like"/>
    <property type="match status" value="1"/>
</dbReference>
<dbReference type="AlphaFoldDB" id="A0A1B1TDV7"/>
<dbReference type="PANTHER" id="PTHR14087">
    <property type="entry name" value="THYMOCYTE NUCLEAR PROTEIN 1"/>
    <property type="match status" value="1"/>
</dbReference>